<evidence type="ECO:0000256" key="3">
    <source>
        <dbReference type="PIRSR" id="PIRSR620019-1"/>
    </source>
</evidence>
<name>A0A2W1N9Y7_PAEXE</name>
<dbReference type="CDD" id="cd03360">
    <property type="entry name" value="LbH_AT_putative"/>
    <property type="match status" value="1"/>
</dbReference>
<feature type="site" description="Increases basicity of active site His" evidence="3">
    <location>
        <position position="137"/>
    </location>
</feature>
<organism evidence="6 7">
    <name type="scientific">Paenibacillus xerothermodurans</name>
    <dbReference type="NCBI Taxonomy" id="1977292"/>
    <lineage>
        <taxon>Bacteria</taxon>
        <taxon>Bacillati</taxon>
        <taxon>Bacillota</taxon>
        <taxon>Bacilli</taxon>
        <taxon>Bacillales</taxon>
        <taxon>Paenibacillaceae</taxon>
        <taxon>Paenibacillus</taxon>
    </lineage>
</organism>
<dbReference type="InterPro" id="IPR020019">
    <property type="entry name" value="AcTrfase_PglD-like"/>
</dbReference>
<evidence type="ECO:0000256" key="1">
    <source>
        <dbReference type="ARBA" id="ARBA00022679"/>
    </source>
</evidence>
<dbReference type="OrthoDB" id="9794407at2"/>
<dbReference type="PANTHER" id="PTHR43300:SF7">
    <property type="entry name" value="UDP-N-ACETYLBACILLOSAMINE N-ACETYLTRANSFERASE"/>
    <property type="match status" value="1"/>
</dbReference>
<comment type="caution">
    <text evidence="6">The sequence shown here is derived from an EMBL/GenBank/DDBJ whole genome shotgun (WGS) entry which is preliminary data.</text>
</comment>
<feature type="active site" description="Proton acceptor" evidence="3">
    <location>
        <position position="136"/>
    </location>
</feature>
<gene>
    <name evidence="6" type="ORF">CBW46_013640</name>
</gene>
<proteinExistence type="predicted"/>
<protein>
    <submittedName>
        <fullName evidence="6">Pilin glycosylation protein</fullName>
    </submittedName>
</protein>
<evidence type="ECO:0000313" key="7">
    <source>
        <dbReference type="Proteomes" id="UP000214746"/>
    </source>
</evidence>
<keyword evidence="1" id="KW-0808">Transferase</keyword>
<dbReference type="NCBIfam" id="TIGR03570">
    <property type="entry name" value="NeuD_NnaD"/>
    <property type="match status" value="1"/>
</dbReference>
<dbReference type="InterPro" id="IPR018357">
    <property type="entry name" value="Hexapep_transf_CS"/>
</dbReference>
<evidence type="ECO:0000259" key="5">
    <source>
        <dbReference type="Pfam" id="PF17836"/>
    </source>
</evidence>
<dbReference type="Pfam" id="PF17836">
    <property type="entry name" value="PglD_N"/>
    <property type="match status" value="1"/>
</dbReference>
<evidence type="ECO:0000313" key="6">
    <source>
        <dbReference type="EMBL" id="PZE20470.1"/>
    </source>
</evidence>
<dbReference type="Gene3D" id="3.40.50.20">
    <property type="match status" value="1"/>
</dbReference>
<dbReference type="SUPFAM" id="SSF51161">
    <property type="entry name" value="Trimeric LpxA-like enzymes"/>
    <property type="match status" value="1"/>
</dbReference>
<dbReference type="RefSeq" id="WP_089200549.1">
    <property type="nucleotide sequence ID" value="NZ_NHRJ02000007.1"/>
</dbReference>
<evidence type="ECO:0000256" key="4">
    <source>
        <dbReference type="PIRSR" id="PIRSR620019-2"/>
    </source>
</evidence>
<dbReference type="AlphaFoldDB" id="A0A2W1N9Y7"/>
<dbReference type="PANTHER" id="PTHR43300">
    <property type="entry name" value="ACETYLTRANSFERASE"/>
    <property type="match status" value="1"/>
</dbReference>
<keyword evidence="7" id="KW-1185">Reference proteome</keyword>
<feature type="domain" description="PglD N-terminal" evidence="5">
    <location>
        <begin position="3"/>
        <end position="80"/>
    </location>
</feature>
<dbReference type="GO" id="GO:0016740">
    <property type="term" value="F:transferase activity"/>
    <property type="evidence" value="ECO:0007669"/>
    <property type="project" value="UniProtKB-KW"/>
</dbReference>
<dbReference type="Proteomes" id="UP000214746">
    <property type="component" value="Unassembled WGS sequence"/>
</dbReference>
<dbReference type="PROSITE" id="PS00101">
    <property type="entry name" value="HEXAPEP_TRANSFERASES"/>
    <property type="match status" value="1"/>
</dbReference>
<dbReference type="InterPro" id="IPR011004">
    <property type="entry name" value="Trimer_LpxA-like_sf"/>
</dbReference>
<keyword evidence="2" id="KW-0677">Repeat</keyword>
<sequence length="216" mass="22643">MSKLLIIGAGGHGKVVADCAKESGRWDTIAFLDNKQPRPQRVLDWDVLDRLENAHYYLQEYPDVIVAIGDNALRLKLMETYKQMGFCLATVIHPSACVSRYAALGEGTVILPKAAVNAGAVLGAGCIINTGASVDHDGVIGKGVHISPGAHLAGNVRVGDLTWIGIGASVIQQVQIGANVIVGAGTVVIRSVTSNTTVVGIPGRAISRDEGKNGWI</sequence>
<dbReference type="InterPro" id="IPR050179">
    <property type="entry name" value="Trans_hexapeptide_repeat"/>
</dbReference>
<dbReference type="EMBL" id="NHRJ02000007">
    <property type="protein sequence ID" value="PZE20470.1"/>
    <property type="molecule type" value="Genomic_DNA"/>
</dbReference>
<dbReference type="Gene3D" id="2.160.10.10">
    <property type="entry name" value="Hexapeptide repeat proteins"/>
    <property type="match status" value="1"/>
</dbReference>
<reference evidence="6" key="1">
    <citation type="submission" date="2018-06" db="EMBL/GenBank/DDBJ databases">
        <title>Paenibacillus xerothermodurans sp. nov. an extremely dry heat resistant spore forming bacterium isolated from the soil of Cape Canaveral, Florida.</title>
        <authorList>
            <person name="Seuylemezian A."/>
            <person name="Kaur N."/>
            <person name="Patil P."/>
            <person name="Patil P."/>
            <person name="Mayilraj S."/>
            <person name="Vaishampayan P."/>
        </authorList>
    </citation>
    <scope>NUCLEOTIDE SEQUENCE [LARGE SCALE GENOMIC DNA]</scope>
    <source>
        <strain evidence="6">ATCC 27380</strain>
    </source>
</reference>
<feature type="binding site" evidence="4">
    <location>
        <position position="145"/>
    </location>
    <ligand>
        <name>acetyl-CoA</name>
        <dbReference type="ChEBI" id="CHEBI:57288"/>
    </ligand>
</feature>
<feature type="binding site" evidence="4">
    <location>
        <position position="69"/>
    </location>
    <ligand>
        <name>substrate</name>
    </ligand>
</feature>
<dbReference type="InterPro" id="IPR041561">
    <property type="entry name" value="PglD_N"/>
</dbReference>
<accession>A0A2W1N9Y7</accession>
<feature type="binding site" evidence="4">
    <location>
        <position position="166"/>
    </location>
    <ligand>
        <name>acetyl-CoA</name>
        <dbReference type="ChEBI" id="CHEBI:57288"/>
    </ligand>
</feature>
<evidence type="ECO:0000256" key="2">
    <source>
        <dbReference type="ARBA" id="ARBA00022737"/>
    </source>
</evidence>